<dbReference type="Pfam" id="PF00251">
    <property type="entry name" value="Glyco_hydro_32N"/>
    <property type="match status" value="1"/>
</dbReference>
<evidence type="ECO:0000259" key="8">
    <source>
        <dbReference type="Pfam" id="PF08244"/>
    </source>
</evidence>
<reference evidence="9 10" key="2">
    <citation type="submission" date="2014-09" db="EMBL/GenBank/DDBJ databases">
        <authorList>
            <consortium name="NBRP consortium"/>
            <person name="Sawabe T."/>
            <person name="Meirelles P."/>
            <person name="Nakanishi M."/>
            <person name="Sayaka M."/>
            <person name="Hattori M."/>
            <person name="Ohkuma M."/>
        </authorList>
    </citation>
    <scope>NUCLEOTIDE SEQUENCE [LARGE SCALE GENOMIC DNA]</scope>
    <source>
        <strain evidence="10">JCM19235</strain>
    </source>
</reference>
<dbReference type="UniPathway" id="UPA00238"/>
<dbReference type="PROSITE" id="PS00609">
    <property type="entry name" value="GLYCOSYL_HYDROL_F32"/>
    <property type="match status" value="1"/>
</dbReference>
<dbReference type="SUPFAM" id="SSF49899">
    <property type="entry name" value="Concanavalin A-like lectins/glucanases"/>
    <property type="match status" value="1"/>
</dbReference>
<evidence type="ECO:0000313" key="10">
    <source>
        <dbReference type="Proteomes" id="UP000029228"/>
    </source>
</evidence>
<keyword evidence="3 4" id="KW-0326">Glycosidase</keyword>
<dbReference type="PANTHER" id="PTHR43101">
    <property type="entry name" value="BETA-FRUCTOSIDASE"/>
    <property type="match status" value="1"/>
</dbReference>
<dbReference type="InterPro" id="IPR018053">
    <property type="entry name" value="Glyco_hydro_32_AS"/>
</dbReference>
<protein>
    <recommendedName>
        <fullName evidence="4">Sucrose-6-phosphate hydrolase</fullName>
        <ecNumber evidence="4">3.2.1.26</ecNumber>
    </recommendedName>
    <alternativeName>
        <fullName evidence="5">Invertase</fullName>
    </alternativeName>
</protein>
<evidence type="ECO:0000256" key="1">
    <source>
        <dbReference type="ARBA" id="ARBA00009902"/>
    </source>
</evidence>
<accession>A0A090STU9</accession>
<dbReference type="AlphaFoldDB" id="A0A090STU9"/>
<dbReference type="EMBL" id="BBMR01000015">
    <property type="protein sequence ID" value="GAL22777.1"/>
    <property type="molecule type" value="Genomic_DNA"/>
</dbReference>
<reference evidence="9 10" key="1">
    <citation type="submission" date="2014-09" db="EMBL/GenBank/DDBJ databases">
        <title>Vibrio maritimus JCM 19235. (C45) whole genome shotgun sequence.</title>
        <authorList>
            <person name="Sawabe T."/>
            <person name="Meirelles P."/>
            <person name="Nakanishi M."/>
            <person name="Sayaka M."/>
            <person name="Hattori M."/>
            <person name="Ohkuma M."/>
        </authorList>
    </citation>
    <scope>NUCLEOTIDE SEQUENCE [LARGE SCALE GENOMIC DNA]</scope>
    <source>
        <strain evidence="10">JCM19235</strain>
    </source>
</reference>
<comment type="function">
    <text evidence="5">Enables the bacterium to metabolize sucrose as a sole carbon source.</text>
</comment>
<evidence type="ECO:0000256" key="2">
    <source>
        <dbReference type="ARBA" id="ARBA00022801"/>
    </source>
</evidence>
<dbReference type="InterPro" id="IPR013320">
    <property type="entry name" value="ConA-like_dom_sf"/>
</dbReference>
<dbReference type="STRING" id="990268.JCM19235_4735"/>
<comment type="catalytic activity">
    <reaction evidence="4">
        <text>Hydrolysis of terminal non-reducing beta-D-fructofuranoside residues in beta-D-fructofuranosides.</text>
        <dbReference type="EC" id="3.2.1.26"/>
    </reaction>
</comment>
<dbReference type="InterPro" id="IPR051214">
    <property type="entry name" value="GH32_Enzymes"/>
</dbReference>
<dbReference type="Proteomes" id="UP000029228">
    <property type="component" value="Unassembled WGS sequence"/>
</dbReference>
<dbReference type="Pfam" id="PF08244">
    <property type="entry name" value="Glyco_hydro_32C"/>
    <property type="match status" value="1"/>
</dbReference>
<comment type="pathway">
    <text evidence="5">Glycan biosynthesis; sucrose metabolism.</text>
</comment>
<dbReference type="InterPro" id="IPR013189">
    <property type="entry name" value="Glyco_hydro_32_C"/>
</dbReference>
<evidence type="ECO:0000256" key="4">
    <source>
        <dbReference type="RuleBase" id="RU362110"/>
    </source>
</evidence>
<keyword evidence="5" id="KW-0963">Cytoplasm</keyword>
<dbReference type="Gene3D" id="2.60.120.560">
    <property type="entry name" value="Exo-inulinase, domain 1"/>
    <property type="match status" value="1"/>
</dbReference>
<name>A0A090STU9_9VIBR</name>
<evidence type="ECO:0000259" key="7">
    <source>
        <dbReference type="Pfam" id="PF00251"/>
    </source>
</evidence>
<dbReference type="InterPro" id="IPR006232">
    <property type="entry name" value="Suc6P_hydrolase"/>
</dbReference>
<keyword evidence="2 4" id="KW-0378">Hydrolase</keyword>
<comment type="subcellular location">
    <subcellularLocation>
        <location evidence="5">Cytoplasm</location>
    </subcellularLocation>
</comment>
<dbReference type="PANTHER" id="PTHR43101:SF1">
    <property type="entry name" value="BETA-FRUCTOSIDASE"/>
    <property type="match status" value="1"/>
</dbReference>
<comment type="similarity">
    <text evidence="1 4">Belongs to the glycosyl hydrolase 32 family.</text>
</comment>
<dbReference type="InterPro" id="IPR023296">
    <property type="entry name" value="Glyco_hydro_beta-prop_sf"/>
</dbReference>
<sequence length="573" mass="64211">MVSVTSKVSATKDPEAKSSTTAMSVSDLVNLLGGPANVNRVLFPNNQLVIEVHDTSLVNTSLVNDGAPRYSLEEVLGKPQLTFDMPEHFDDSSLLELGSVISQQQVQKVDAVSKPVDCEHRPSWHISPPQGLLNDPNGFIYHNGEYHLFYQWYPYACVHKDKYWAHLTSKDLINWEWQPLALTPSDWFDSHGVFSGHALSQGEQLMLFYTGNTRFGNQRDRHTTQCLAVSNDGITFEKLGPVIPKLPEGVTPHIRDPKIVRHGEHWLMLLGAQTTDLKGRLAIYRSSDLHQWEFVSLCGDEMGDFGYMWECPDLFELGGEHFAIVGPQGIESDSAYHTIPHHNGYVKAELDLEGKISLTDFDNLDKGFDFYAPQTMLAADGRRVLSGWMGLPDEINHPSSDNGWVHQLTALRELTNRNGRLVQTPIAEIATLRKEKQCFTLDNSGYQSLCDKAFDMSVVLEWGSELRLHAKADQYVSIRLNETTRSLVFDRTHTLIREGDTKRELLLDSEKVELRILSDESSLEIFVNGGEFVLTGRVFTDKDATGIELRGGASDFEVYPLNAASAPFISSLS</sequence>
<feature type="domain" description="Glycosyl hydrolase family 32 C-terminal" evidence="8">
    <location>
        <begin position="465"/>
        <end position="550"/>
    </location>
</feature>
<dbReference type="GO" id="GO:0005985">
    <property type="term" value="P:sucrose metabolic process"/>
    <property type="evidence" value="ECO:0007669"/>
    <property type="project" value="UniProtKB-UniPathway"/>
</dbReference>
<dbReference type="GO" id="GO:0004564">
    <property type="term" value="F:beta-fructofuranosidase activity"/>
    <property type="evidence" value="ECO:0007669"/>
    <property type="project" value="UniProtKB-EC"/>
</dbReference>
<feature type="domain" description="Glycosyl hydrolase family 32 N-terminal" evidence="7">
    <location>
        <begin position="125"/>
        <end position="425"/>
    </location>
</feature>
<evidence type="ECO:0000256" key="3">
    <source>
        <dbReference type="ARBA" id="ARBA00023295"/>
    </source>
</evidence>
<keyword evidence="5" id="KW-0119">Carbohydrate metabolism</keyword>
<evidence type="ECO:0000256" key="6">
    <source>
        <dbReference type="SAM" id="MobiDB-lite"/>
    </source>
</evidence>
<dbReference type="EC" id="3.2.1.26" evidence="4"/>
<feature type="region of interest" description="Disordered" evidence="6">
    <location>
        <begin position="1"/>
        <end position="21"/>
    </location>
</feature>
<dbReference type="NCBIfam" id="TIGR01322">
    <property type="entry name" value="scrB_fam"/>
    <property type="match status" value="1"/>
</dbReference>
<keyword evidence="10" id="KW-1185">Reference proteome</keyword>
<dbReference type="InterPro" id="IPR001362">
    <property type="entry name" value="Glyco_hydro_32"/>
</dbReference>
<dbReference type="GO" id="GO:0005737">
    <property type="term" value="C:cytoplasm"/>
    <property type="evidence" value="ECO:0007669"/>
    <property type="project" value="UniProtKB-SubCell"/>
</dbReference>
<proteinExistence type="inferred from homology"/>
<evidence type="ECO:0000313" key="9">
    <source>
        <dbReference type="EMBL" id="GAL22777.1"/>
    </source>
</evidence>
<comment type="caution">
    <text evidence="9">The sequence shown here is derived from an EMBL/GenBank/DDBJ whole genome shotgun (WGS) entry which is preliminary data.</text>
</comment>
<dbReference type="SMART" id="SM00640">
    <property type="entry name" value="Glyco_32"/>
    <property type="match status" value="1"/>
</dbReference>
<dbReference type="Gene3D" id="2.115.10.20">
    <property type="entry name" value="Glycosyl hydrolase domain, family 43"/>
    <property type="match status" value="1"/>
</dbReference>
<gene>
    <name evidence="9" type="ORF">JCM19235_4735</name>
</gene>
<evidence type="ECO:0000256" key="5">
    <source>
        <dbReference type="RuleBase" id="RU365015"/>
    </source>
</evidence>
<dbReference type="SUPFAM" id="SSF75005">
    <property type="entry name" value="Arabinanase/levansucrase/invertase"/>
    <property type="match status" value="1"/>
</dbReference>
<dbReference type="InterPro" id="IPR013148">
    <property type="entry name" value="Glyco_hydro_32_N"/>
</dbReference>
<organism evidence="9 10">
    <name type="scientific">Vibrio maritimus</name>
    <dbReference type="NCBI Taxonomy" id="990268"/>
    <lineage>
        <taxon>Bacteria</taxon>
        <taxon>Pseudomonadati</taxon>
        <taxon>Pseudomonadota</taxon>
        <taxon>Gammaproteobacteria</taxon>
        <taxon>Vibrionales</taxon>
        <taxon>Vibrionaceae</taxon>
        <taxon>Vibrio</taxon>
    </lineage>
</organism>
<dbReference type="CDD" id="cd18623">
    <property type="entry name" value="GH32_ScrB-like"/>
    <property type="match status" value="1"/>
</dbReference>